<dbReference type="EMBL" id="GEEE01000018">
    <property type="protein sequence ID" value="JAP63207.1"/>
    <property type="molecule type" value="Transcribed_RNA"/>
</dbReference>
<dbReference type="Gene3D" id="3.40.140.10">
    <property type="entry name" value="Cytidine Deaminase, domain 2"/>
    <property type="match status" value="1"/>
</dbReference>
<dbReference type="AlphaFoldDB" id="A0A0V0JCY6"/>
<feature type="domain" description="MPN" evidence="1">
    <location>
        <begin position="9"/>
        <end position="146"/>
    </location>
</feature>
<keyword evidence="2" id="KW-0396">Initiation factor</keyword>
<proteinExistence type="predicted"/>
<evidence type="ECO:0000313" key="2">
    <source>
        <dbReference type="EMBL" id="JAP63207.1"/>
    </source>
</evidence>
<dbReference type="GO" id="GO:0008237">
    <property type="term" value="F:metallopeptidase activity"/>
    <property type="evidence" value="ECO:0007669"/>
    <property type="project" value="InterPro"/>
</dbReference>
<dbReference type="Pfam" id="PF01398">
    <property type="entry name" value="JAB"/>
    <property type="match status" value="1"/>
</dbReference>
<reference evidence="2" key="1">
    <citation type="submission" date="2016-01" db="EMBL/GenBank/DDBJ databases">
        <title>Reference transcriptome for the parasite Schistocephalus solidus: insights into the molecular evolution of parasitism.</title>
        <authorList>
            <person name="Hebert F.O."/>
            <person name="Grambauer S."/>
            <person name="Barber I."/>
            <person name="Landry C.R."/>
            <person name="Aubin-Horth N."/>
        </authorList>
    </citation>
    <scope>NUCLEOTIDE SEQUENCE</scope>
</reference>
<dbReference type="GO" id="GO:0003743">
    <property type="term" value="F:translation initiation factor activity"/>
    <property type="evidence" value="ECO:0007669"/>
    <property type="project" value="UniProtKB-KW"/>
</dbReference>
<evidence type="ECO:0000259" key="1">
    <source>
        <dbReference type="PROSITE" id="PS50249"/>
    </source>
</evidence>
<accession>A0A0V0JCY6</accession>
<dbReference type="PANTHER" id="PTHR10410">
    <property type="entry name" value="EUKARYOTIC TRANSLATION INITIATION FACTOR 3 -RELATED"/>
    <property type="match status" value="1"/>
</dbReference>
<keyword evidence="2" id="KW-0648">Protein biosynthesis</keyword>
<dbReference type="PROSITE" id="PS50249">
    <property type="entry name" value="MPN"/>
    <property type="match status" value="1"/>
</dbReference>
<dbReference type="InterPro" id="IPR027524">
    <property type="entry name" value="eIF3h"/>
</dbReference>
<gene>
    <name evidence="2" type="primary">EI3HA</name>
    <name evidence="2" type="ORF">TR150166</name>
</gene>
<dbReference type="SMART" id="SM00232">
    <property type="entry name" value="JAB_MPN"/>
    <property type="match status" value="1"/>
</dbReference>
<name>A0A0V0JCY6_SCHSO</name>
<protein>
    <submittedName>
        <fullName evidence="2">Eukaryotic translation initiation factor 3 subunit H-A</fullName>
    </submittedName>
</protein>
<dbReference type="InterPro" id="IPR050242">
    <property type="entry name" value="JAMM_MPN+_peptidase_M67A"/>
</dbReference>
<dbReference type="GO" id="GO:0005852">
    <property type="term" value="C:eukaryotic translation initiation factor 3 complex"/>
    <property type="evidence" value="ECO:0007669"/>
    <property type="project" value="InterPro"/>
</dbReference>
<sequence>MDTQRIKRVQVDGLVLTKIITHSQEETLLSSDSVTGVLLGLTVGDTLEVTNCFPLPKITDDDQSTGEAVSAYEFDMIRNMRQLNSDYLSVGFYQSGYGSSFLSRSTLETLFQYQMQISEAVLLTYDPSCATRGQLGMKAFHLSEQILNAMLETEMRLRLNPNLKAAEVAWECDPSLHSGKTNFTRLLEELPIKVHNSKLATILLQDMVDQSDAPTASTGMSDSSFNVKALNSFSGLHLSMASNLEQQLRSLLLRLDAIHELQYSYQRTLAKLAGTSTTKEMRVKDLAPIRLETSLMSAQVDQYASSIAQLAGQTVGKLMLAEAIHQYRDPPTQLSDSVELAD</sequence>
<dbReference type="InterPro" id="IPR037518">
    <property type="entry name" value="MPN"/>
</dbReference>
<dbReference type="InterPro" id="IPR000555">
    <property type="entry name" value="JAMM/MPN+_dom"/>
</dbReference>
<dbReference type="CDD" id="cd08065">
    <property type="entry name" value="MPN_eIF3h"/>
    <property type="match status" value="1"/>
</dbReference>
<organism evidence="2">
    <name type="scientific">Schistocephalus solidus</name>
    <name type="common">Tapeworm</name>
    <dbReference type="NCBI Taxonomy" id="70667"/>
    <lineage>
        <taxon>Eukaryota</taxon>
        <taxon>Metazoa</taxon>
        <taxon>Spiralia</taxon>
        <taxon>Lophotrochozoa</taxon>
        <taxon>Platyhelminthes</taxon>
        <taxon>Cestoda</taxon>
        <taxon>Eucestoda</taxon>
        <taxon>Diphyllobothriidea</taxon>
        <taxon>Diphyllobothriidae</taxon>
        <taxon>Schistocephalus</taxon>
    </lineage>
</organism>